<evidence type="ECO:0000256" key="1">
    <source>
        <dbReference type="ARBA" id="ARBA00000681"/>
    </source>
</evidence>
<dbReference type="SUPFAM" id="SSF51445">
    <property type="entry name" value="(Trans)glycosidases"/>
    <property type="match status" value="1"/>
</dbReference>
<evidence type="ECO:0000313" key="12">
    <source>
        <dbReference type="Proteomes" id="UP001416858"/>
    </source>
</evidence>
<keyword evidence="7" id="KW-0119">Carbohydrate metabolism</keyword>
<dbReference type="EC" id="3.2.1.8" evidence="3"/>
<evidence type="ECO:0000256" key="9">
    <source>
        <dbReference type="ARBA" id="ARBA00023326"/>
    </source>
</evidence>
<dbReference type="PROSITE" id="PS51760">
    <property type="entry name" value="GH10_2"/>
    <property type="match status" value="1"/>
</dbReference>
<dbReference type="PANTHER" id="PTHR31490">
    <property type="entry name" value="GLYCOSYL HYDROLASE"/>
    <property type="match status" value="1"/>
</dbReference>
<keyword evidence="5" id="KW-0732">Signal</keyword>
<evidence type="ECO:0000256" key="5">
    <source>
        <dbReference type="ARBA" id="ARBA00022729"/>
    </source>
</evidence>
<dbReference type="Gene3D" id="3.20.20.80">
    <property type="entry name" value="Glycosidases"/>
    <property type="match status" value="1"/>
</dbReference>
<evidence type="ECO:0000259" key="10">
    <source>
        <dbReference type="PROSITE" id="PS51760"/>
    </source>
</evidence>
<dbReference type="EMBL" id="BAABRO010000031">
    <property type="protein sequence ID" value="GAA5510936.1"/>
    <property type="molecule type" value="Genomic_DNA"/>
</dbReference>
<accession>A0ABP9W1R5</accession>
<organism evidence="11 12">
    <name type="scientific">Novipirellula caenicola</name>
    <dbReference type="NCBI Taxonomy" id="1536901"/>
    <lineage>
        <taxon>Bacteria</taxon>
        <taxon>Pseudomonadati</taxon>
        <taxon>Planctomycetota</taxon>
        <taxon>Planctomycetia</taxon>
        <taxon>Pirellulales</taxon>
        <taxon>Pirellulaceae</taxon>
        <taxon>Novipirellula</taxon>
    </lineage>
</organism>
<dbReference type="PANTHER" id="PTHR31490:SF88">
    <property type="entry name" value="BETA-XYLANASE"/>
    <property type="match status" value="1"/>
</dbReference>
<keyword evidence="8" id="KW-0326">Glycosidase</keyword>
<evidence type="ECO:0000256" key="8">
    <source>
        <dbReference type="ARBA" id="ARBA00023295"/>
    </source>
</evidence>
<dbReference type="Pfam" id="PF00331">
    <property type="entry name" value="Glyco_hydro_10"/>
    <property type="match status" value="1"/>
</dbReference>
<evidence type="ECO:0000256" key="2">
    <source>
        <dbReference type="ARBA" id="ARBA00007495"/>
    </source>
</evidence>
<dbReference type="Proteomes" id="UP001416858">
    <property type="component" value="Unassembled WGS sequence"/>
</dbReference>
<comment type="similarity">
    <text evidence="2">Belongs to the glycosyl hydrolase 10 (cellulase F) family.</text>
</comment>
<gene>
    <name evidence="11" type="ORF">Rcae01_06448</name>
</gene>
<sequence>MFNRLGVPRQTRNLKSALQKRSRLLAHRGMQIIIAVALLGLITGDAVAVQPSVLDPPAGGQSVLTFSQDEEYVFASQTVKADAKWIEIHDQPFEDVFRIESDTRFSDRANMQLDIPLTHPVRKGDVVLVSYWIRRPNASGQPNHVYLSIGNSSGEPKYKNKLSAYRDWEQHVRSFVAPRPMNPGVDRVRFDLGEAGTIIEIADLRLIDYGPDRDIATLPKSTIMYQGREQNAAWRTSALERIDRIRKGELAIEVVDANGNPVPGVRVRAAMQKHAFGFGNAVNSEVLGAPKSDFPINPKKQIIVDWEEAQKYREVVKKYFDRVTFESELRPHVWKGLNGKSVEARRKHDIFFNKTLPWLIENNINVRGHYVAWAPMDFNAIEKEFVGDPKAHREWLWTHMKDVLPATSEFVTEWDTINHIIGWGKHTYEKEYGGPEIYAEIMAEARRLAPNATHAINEGKILPDGYKREPYKHIIRFLNEQGQPADIVGFMAHFDSTTLTPPEELLQVYDEFAEIAPRLQLSEFDVDAGDDEQLQADYFRDVMIATFSHPNFEAIVQWGFWEKMHWKPAAALWRADWTIKPAGEVFVDLVANQWWTDEVSQTDNDGKSQLRGFLGDYEITVEKDGVTKKVNATLTADGTAVQVHLPSPSKP</sequence>
<evidence type="ECO:0000256" key="4">
    <source>
        <dbReference type="ARBA" id="ARBA00022651"/>
    </source>
</evidence>
<reference evidence="11 12" key="1">
    <citation type="submission" date="2024-02" db="EMBL/GenBank/DDBJ databases">
        <title>Rhodopirellula caenicola NBRC 110016.</title>
        <authorList>
            <person name="Ichikawa N."/>
            <person name="Katano-Makiyama Y."/>
            <person name="Hidaka K."/>
        </authorList>
    </citation>
    <scope>NUCLEOTIDE SEQUENCE [LARGE SCALE GENOMIC DNA]</scope>
    <source>
        <strain evidence="11 12">NBRC 110016</strain>
    </source>
</reference>
<keyword evidence="6" id="KW-0378">Hydrolase</keyword>
<name>A0ABP9W1R5_9BACT</name>
<comment type="caution">
    <text evidence="11">The sequence shown here is derived from an EMBL/GenBank/DDBJ whole genome shotgun (WGS) entry which is preliminary data.</text>
</comment>
<evidence type="ECO:0000256" key="7">
    <source>
        <dbReference type="ARBA" id="ARBA00023277"/>
    </source>
</evidence>
<comment type="catalytic activity">
    <reaction evidence="1">
        <text>Endohydrolysis of (1-&gt;4)-beta-D-xylosidic linkages in xylans.</text>
        <dbReference type="EC" id="3.2.1.8"/>
    </reaction>
</comment>
<dbReference type="InterPro" id="IPR001000">
    <property type="entry name" value="GH10_dom"/>
</dbReference>
<dbReference type="SMART" id="SM00633">
    <property type="entry name" value="Glyco_10"/>
    <property type="match status" value="1"/>
</dbReference>
<feature type="domain" description="GH10" evidence="10">
    <location>
        <begin position="280"/>
        <end position="589"/>
    </location>
</feature>
<proteinExistence type="inferred from homology"/>
<evidence type="ECO:0000313" key="11">
    <source>
        <dbReference type="EMBL" id="GAA5510936.1"/>
    </source>
</evidence>
<keyword evidence="12" id="KW-1185">Reference proteome</keyword>
<keyword evidence="9" id="KW-0624">Polysaccharide degradation</keyword>
<evidence type="ECO:0000256" key="3">
    <source>
        <dbReference type="ARBA" id="ARBA00012590"/>
    </source>
</evidence>
<dbReference type="InterPro" id="IPR044846">
    <property type="entry name" value="GH10"/>
</dbReference>
<protein>
    <recommendedName>
        <fullName evidence="3">endo-1,4-beta-xylanase</fullName>
        <ecNumber evidence="3">3.2.1.8</ecNumber>
    </recommendedName>
</protein>
<keyword evidence="4" id="KW-0858">Xylan degradation</keyword>
<dbReference type="InterPro" id="IPR017853">
    <property type="entry name" value="GH"/>
</dbReference>
<evidence type="ECO:0000256" key="6">
    <source>
        <dbReference type="ARBA" id="ARBA00022801"/>
    </source>
</evidence>